<evidence type="ECO:0000313" key="2">
    <source>
        <dbReference type="Proteomes" id="UP000593915"/>
    </source>
</evidence>
<gene>
    <name evidence="1" type="ORF">IFE08_09085</name>
</gene>
<dbReference type="Proteomes" id="UP000593915">
    <property type="component" value="Chromosome"/>
</dbReference>
<organism evidence="1 2">
    <name type="scientific">Treponema pedis</name>
    <dbReference type="NCBI Taxonomy" id="409322"/>
    <lineage>
        <taxon>Bacteria</taxon>
        <taxon>Pseudomonadati</taxon>
        <taxon>Spirochaetota</taxon>
        <taxon>Spirochaetia</taxon>
        <taxon>Spirochaetales</taxon>
        <taxon>Treponemataceae</taxon>
        <taxon>Treponema</taxon>
    </lineage>
</organism>
<reference evidence="1 2" key="1">
    <citation type="submission" date="2020-09" db="EMBL/GenBank/DDBJ databases">
        <title>Characterization of Treponema spp. from bovine digital dermatitis in Korea.</title>
        <authorList>
            <person name="Espiritu H.M."/>
            <person name="Cho Y.I."/>
            <person name="Mamuad L."/>
        </authorList>
    </citation>
    <scope>NUCLEOTIDE SEQUENCE [LARGE SCALE GENOMIC DNA]</scope>
    <source>
        <strain evidence="1 2">KS1</strain>
    </source>
</reference>
<proteinExistence type="predicted"/>
<sequence length="197" mass="21809">MKVKLNGNNFDFKLEDEKHIGEILGKIEAACKAEKATITKVLIDGNTLNSKELDALFQKPISEDISLELFTTSGAEVRAFMNELGKKFIKNSEEMENVSVKMQTGKDGEVIALVEEFTLNLQDFYGAVRLSDITGISEEQKFGDKSISEYHTELLAKLNTILTAIENKDSVEISDIAEYELSPLAKDLGNGLLSIQV</sequence>
<dbReference type="AlphaFoldDB" id="A0A7S7AVB0"/>
<name>A0A7S7AVB0_9SPIR</name>
<protein>
    <submittedName>
        <fullName evidence="1">Uncharacterized protein</fullName>
    </submittedName>
</protein>
<dbReference type="EMBL" id="CP061839">
    <property type="protein sequence ID" value="QOW60005.1"/>
    <property type="molecule type" value="Genomic_DNA"/>
</dbReference>
<accession>A0A7S7AVB0</accession>
<dbReference type="RefSeq" id="WP_029409742.1">
    <property type="nucleotide sequence ID" value="NZ_CP061839.1"/>
</dbReference>
<evidence type="ECO:0000313" key="1">
    <source>
        <dbReference type="EMBL" id="QOW60005.1"/>
    </source>
</evidence>